<gene>
    <name evidence="4" type="ORF">MVEN_02142000</name>
</gene>
<dbReference type="PROSITE" id="PS00107">
    <property type="entry name" value="PROTEIN_KINASE_ATP"/>
    <property type="match status" value="1"/>
</dbReference>
<sequence length="909" mass="98461">MSKQPESEEPSATATTSSAFDAHKTRPAVKREPSPRVTSDYIAIKRQLGKGHNAVVYLIEYNTDPTPRAMKKIARNNKRTENMNRLRANNPARAGSASTPAGKPLPRTRDPALPPLVDRRGTEEAKIRKEIAIMKKCDHPNIIKFFSFIDDQMSANICLIMEYMEGGELQWQTADGGPYLTMDQTRRCTRDVVLGLQYLHLQGIIHRDIKPSNIMWTADRSHVKIGDFGVAHLVQSTSTTSDPTDPDGDLDWEVGPRHAGTPAFLAPEIAPGGEVPPASSSSSNSKAGASPNSNANKSPPSPAAVASAYSSAVTPAVDLWALGVTLFCMLFGRMPFEPAPDALSGGPVAAEASLYRAIREDPWRIPEVDVVDVDGGRERVRRERVRTLCANRVLIEDGDWREGGVLYLVGKLLEKDVKRRWGIEDVKDVPWLLDGVQRRAEWIAGTTPRITVSAADEANAILEPKFKWNLKNAMSQRIRLGRRFSNLFRTAPRDDDATGAVQSAPNVDLRAGAGRRSREKGKGKEKEKEKTKEKSRSVDTARVPLDKGGKDPKPRRGSDTLPPLPPPHSASSAGDSPTATKKSKGFFRWGKDSPTQRQHYHPSQTKSLPGSSTTTSSTTTSSSTRTGHTAHGRATLPPPSAAKRRLGIFPPAARHSTEALGSAPMVPLAARATLGMGTGLVAEQRTASMTNAVSVSRIGGEGGRGSVGESEYGSAEADGEMGKGMIVSAAQRALVGEEVTSPTRYDLDAASVGTGSGSVCSYGSGARAREGWRNVDIDAEAYRDMDRERSDRGHRDLDSTYDRDPYGDDDDEGERDPYAHENEEDEDDDGPRGNVYENTSSEDEEDVPIEIKGARRRVPLPHPVHIPPRQGNGYGQGLGSTNHDPNAEEAQPPPDSDPEDGEDGPSTTT</sequence>
<dbReference type="SMART" id="SM00220">
    <property type="entry name" value="S_TKc"/>
    <property type="match status" value="1"/>
</dbReference>
<comment type="caution">
    <text evidence="4">The sequence shown here is derived from an EMBL/GenBank/DDBJ whole genome shotgun (WGS) entry which is preliminary data.</text>
</comment>
<keyword evidence="1" id="KW-0067">ATP-binding</keyword>
<dbReference type="Gene3D" id="3.30.200.20">
    <property type="entry name" value="Phosphorylase Kinase, domain 1"/>
    <property type="match status" value="1"/>
</dbReference>
<feature type="binding site" evidence="1">
    <location>
        <position position="71"/>
    </location>
    <ligand>
        <name>ATP</name>
        <dbReference type="ChEBI" id="CHEBI:30616"/>
    </ligand>
</feature>
<feature type="compositionally biased region" description="Polar residues" evidence="2">
    <location>
        <begin position="593"/>
        <end position="610"/>
    </location>
</feature>
<organism evidence="4 5">
    <name type="scientific">Mycena venus</name>
    <dbReference type="NCBI Taxonomy" id="2733690"/>
    <lineage>
        <taxon>Eukaryota</taxon>
        <taxon>Fungi</taxon>
        <taxon>Dikarya</taxon>
        <taxon>Basidiomycota</taxon>
        <taxon>Agaricomycotina</taxon>
        <taxon>Agaricomycetes</taxon>
        <taxon>Agaricomycetidae</taxon>
        <taxon>Agaricales</taxon>
        <taxon>Marasmiineae</taxon>
        <taxon>Mycenaceae</taxon>
        <taxon>Mycena</taxon>
    </lineage>
</organism>
<evidence type="ECO:0000256" key="2">
    <source>
        <dbReference type="SAM" id="MobiDB-lite"/>
    </source>
</evidence>
<keyword evidence="1" id="KW-0547">Nucleotide-binding</keyword>
<evidence type="ECO:0000313" key="4">
    <source>
        <dbReference type="EMBL" id="KAF7337048.1"/>
    </source>
</evidence>
<proteinExistence type="predicted"/>
<dbReference type="GO" id="GO:0005524">
    <property type="term" value="F:ATP binding"/>
    <property type="evidence" value="ECO:0007669"/>
    <property type="project" value="UniProtKB-UniRule"/>
</dbReference>
<dbReference type="Pfam" id="PF00069">
    <property type="entry name" value="Pkinase"/>
    <property type="match status" value="1"/>
</dbReference>
<keyword evidence="4" id="KW-0418">Kinase</keyword>
<feature type="compositionally biased region" description="Basic and acidic residues" evidence="2">
    <location>
        <begin position="21"/>
        <end position="34"/>
    </location>
</feature>
<feature type="region of interest" description="Disordered" evidence="2">
    <location>
        <begin position="785"/>
        <end position="909"/>
    </location>
</feature>
<dbReference type="Proteomes" id="UP000620124">
    <property type="component" value="Unassembled WGS sequence"/>
</dbReference>
<dbReference type="GO" id="GO:0004672">
    <property type="term" value="F:protein kinase activity"/>
    <property type="evidence" value="ECO:0007669"/>
    <property type="project" value="InterPro"/>
</dbReference>
<dbReference type="OrthoDB" id="68483at2759"/>
<feature type="region of interest" description="Disordered" evidence="2">
    <location>
        <begin position="1"/>
        <end position="36"/>
    </location>
</feature>
<feature type="domain" description="Protein kinase" evidence="3">
    <location>
        <begin position="42"/>
        <end position="432"/>
    </location>
</feature>
<name>A0A8H7CIW4_9AGAR</name>
<feature type="region of interest" description="Disordered" evidence="2">
    <location>
        <begin position="77"/>
        <end position="121"/>
    </location>
</feature>
<dbReference type="Gene3D" id="1.10.510.10">
    <property type="entry name" value="Transferase(Phosphotransferase) domain 1"/>
    <property type="match status" value="1"/>
</dbReference>
<dbReference type="SUPFAM" id="SSF56112">
    <property type="entry name" value="Protein kinase-like (PK-like)"/>
    <property type="match status" value="1"/>
</dbReference>
<dbReference type="PROSITE" id="PS50011">
    <property type="entry name" value="PROTEIN_KINASE_DOM"/>
    <property type="match status" value="1"/>
</dbReference>
<dbReference type="PANTHER" id="PTHR44167:SF24">
    <property type="entry name" value="SERINE_THREONINE-PROTEIN KINASE CHK2"/>
    <property type="match status" value="1"/>
</dbReference>
<feature type="compositionally biased region" description="Polar residues" evidence="2">
    <location>
        <begin position="569"/>
        <end position="580"/>
    </location>
</feature>
<feature type="compositionally biased region" description="Basic and acidic residues" evidence="2">
    <location>
        <begin position="785"/>
        <end position="806"/>
    </location>
</feature>
<dbReference type="PANTHER" id="PTHR44167">
    <property type="entry name" value="OVARIAN-SPECIFIC SERINE/THREONINE-PROTEIN KINASE LOK-RELATED"/>
    <property type="match status" value="1"/>
</dbReference>
<keyword evidence="5" id="KW-1185">Reference proteome</keyword>
<dbReference type="InterPro" id="IPR017441">
    <property type="entry name" value="Protein_kinase_ATP_BS"/>
</dbReference>
<feature type="region of interest" description="Disordered" evidence="2">
    <location>
        <begin position="491"/>
        <end position="644"/>
    </location>
</feature>
<feature type="compositionally biased region" description="Low complexity" evidence="2">
    <location>
        <begin position="611"/>
        <end position="624"/>
    </location>
</feature>
<feature type="compositionally biased region" description="Low complexity" evidence="2">
    <location>
        <begin position="10"/>
        <end position="19"/>
    </location>
</feature>
<dbReference type="EMBL" id="JACAZI010000022">
    <property type="protein sequence ID" value="KAF7337048.1"/>
    <property type="molecule type" value="Genomic_DNA"/>
</dbReference>
<evidence type="ECO:0000259" key="3">
    <source>
        <dbReference type="PROSITE" id="PS50011"/>
    </source>
</evidence>
<protein>
    <submittedName>
        <fullName evidence="4">Protein kinase domain-containing protein</fullName>
    </submittedName>
</protein>
<accession>A0A8H7CIW4</accession>
<dbReference type="InterPro" id="IPR000719">
    <property type="entry name" value="Prot_kinase_dom"/>
</dbReference>
<reference evidence="4" key="1">
    <citation type="submission" date="2020-05" db="EMBL/GenBank/DDBJ databases">
        <title>Mycena genomes resolve the evolution of fungal bioluminescence.</title>
        <authorList>
            <person name="Tsai I.J."/>
        </authorList>
    </citation>
    <scope>NUCLEOTIDE SEQUENCE</scope>
    <source>
        <strain evidence="4">CCC161011</strain>
    </source>
</reference>
<feature type="region of interest" description="Disordered" evidence="2">
    <location>
        <begin position="236"/>
        <end position="304"/>
    </location>
</feature>
<dbReference type="AlphaFoldDB" id="A0A8H7CIW4"/>
<evidence type="ECO:0000313" key="5">
    <source>
        <dbReference type="Proteomes" id="UP000620124"/>
    </source>
</evidence>
<evidence type="ECO:0000256" key="1">
    <source>
        <dbReference type="PROSITE-ProRule" id="PRU10141"/>
    </source>
</evidence>
<feature type="compositionally biased region" description="Low complexity" evidence="2">
    <location>
        <begin position="275"/>
        <end position="304"/>
    </location>
</feature>
<feature type="compositionally biased region" description="Basic and acidic residues" evidence="2">
    <location>
        <begin position="520"/>
        <end position="558"/>
    </location>
</feature>
<keyword evidence="4" id="KW-0808">Transferase</keyword>
<dbReference type="InterPro" id="IPR011009">
    <property type="entry name" value="Kinase-like_dom_sf"/>
</dbReference>